<dbReference type="Gene3D" id="3.30.300.160">
    <property type="entry name" value="Type II secretion system, protein E, N-terminal domain"/>
    <property type="match status" value="1"/>
</dbReference>
<gene>
    <name evidence="18" type="primary">gspE</name>
    <name evidence="18" type="ORF">GCM10011274_39040</name>
</gene>
<evidence type="ECO:0000256" key="15">
    <source>
        <dbReference type="ARBA" id="ARBA00034006"/>
    </source>
</evidence>
<accession>A0A8H9IG61</accession>
<dbReference type="RefSeq" id="WP_308430558.1">
    <property type="nucleotide sequence ID" value="NZ_BMZC01000013.1"/>
</dbReference>
<evidence type="ECO:0000256" key="9">
    <source>
        <dbReference type="ARBA" id="ARBA00022741"/>
    </source>
</evidence>
<keyword evidence="10" id="KW-0862">Zinc</keyword>
<evidence type="ECO:0000313" key="18">
    <source>
        <dbReference type="EMBL" id="GGZ76983.1"/>
    </source>
</evidence>
<dbReference type="GO" id="GO:0005886">
    <property type="term" value="C:plasma membrane"/>
    <property type="evidence" value="ECO:0007669"/>
    <property type="project" value="UniProtKB-SubCell"/>
</dbReference>
<dbReference type="NCBIfam" id="TIGR02533">
    <property type="entry name" value="type_II_gspE"/>
    <property type="match status" value="1"/>
</dbReference>
<name>A0A8H9IG61_9ALTE</name>
<organism evidence="18 19">
    <name type="scientific">Paraglaciecola chathamensis</name>
    <dbReference type="NCBI Taxonomy" id="368405"/>
    <lineage>
        <taxon>Bacteria</taxon>
        <taxon>Pseudomonadati</taxon>
        <taxon>Pseudomonadota</taxon>
        <taxon>Gammaproteobacteria</taxon>
        <taxon>Alteromonadales</taxon>
        <taxon>Alteromonadaceae</taxon>
        <taxon>Paraglaciecola</taxon>
    </lineage>
</organism>
<keyword evidence="14" id="KW-0472">Membrane</keyword>
<dbReference type="SUPFAM" id="SSF160246">
    <property type="entry name" value="EspE N-terminal domain-like"/>
    <property type="match status" value="1"/>
</dbReference>
<evidence type="ECO:0000256" key="16">
    <source>
        <dbReference type="RuleBase" id="RU366070"/>
    </source>
</evidence>
<evidence type="ECO:0000256" key="3">
    <source>
        <dbReference type="ARBA" id="ARBA00004533"/>
    </source>
</evidence>
<feature type="domain" description="Bacterial type II secretion system protein E" evidence="17">
    <location>
        <begin position="338"/>
        <end position="352"/>
    </location>
</feature>
<dbReference type="InterPro" id="IPR027417">
    <property type="entry name" value="P-loop_NTPase"/>
</dbReference>
<dbReference type="InterPro" id="IPR037257">
    <property type="entry name" value="T2SS_E_N_sf"/>
</dbReference>
<keyword evidence="6" id="KW-1003">Cell membrane</keyword>
<dbReference type="SUPFAM" id="SSF52540">
    <property type="entry name" value="P-loop containing nucleoside triphosphate hydrolases"/>
    <property type="match status" value="1"/>
</dbReference>
<evidence type="ECO:0000256" key="8">
    <source>
        <dbReference type="ARBA" id="ARBA00022723"/>
    </source>
</evidence>
<keyword evidence="5 16" id="KW-0813">Transport</keyword>
<evidence type="ECO:0000256" key="11">
    <source>
        <dbReference type="ARBA" id="ARBA00022840"/>
    </source>
</evidence>
<sequence length="520" mass="57346">MSSESISTMEAEEQALVAAGTDVDAPIEDAEHKQLAFSFAKRHKVLLETAENPALLYHTTETDFTIFAEVRRFLGAPFQLREIESSQFEKLLTSAFQRDSSAAKQLMEDIGNESDLFALAEELPDTEDLLESEDDAPIIKLINAMLGEAIKEGASDIHIETFESQLLVRFRVDGVLREILRPNRKMASMLVSRIKVMSKMDIAEKRVPQDGRITLRIAGRAVDVRVSTMPSSHGERVVLRLLDKNNVRLNLEDLGMTKVNRGHFSGLIRKPHGIILVTGPTGSGKSTTLYAGLSEINSKDRNILTVEDPIEFDLQGIGQTQVNAKVDMTFARGLRAILRQDPDVVMVGEIRDLETAQIGVQASLTGHLVMSTLHTNTAAGAITRLEDMGIEPFLLSSSLLAVLSQRLVRTLCPECKTTYEPSAQECNILGVTVGSEASQHLCRPKGCAACNHTGYRGRTGIHELLIVDEGIRELIHNGHGEQAIEKYIRQTTPSIRDDGCRKVLSGDTSLEEVLRVTRED</sequence>
<evidence type="ECO:0000256" key="5">
    <source>
        <dbReference type="ARBA" id="ARBA00022448"/>
    </source>
</evidence>
<reference evidence="18" key="2">
    <citation type="submission" date="2020-09" db="EMBL/GenBank/DDBJ databases">
        <authorList>
            <person name="Sun Q."/>
            <person name="Kim S."/>
        </authorList>
    </citation>
    <scope>NUCLEOTIDE SEQUENCE</scope>
    <source>
        <strain evidence="18">KCTC 32337</strain>
    </source>
</reference>
<keyword evidence="11 16" id="KW-0067">ATP-binding</keyword>
<evidence type="ECO:0000256" key="6">
    <source>
        <dbReference type="ARBA" id="ARBA00022475"/>
    </source>
</evidence>
<dbReference type="FunFam" id="3.40.50.300:FF:000398">
    <property type="entry name" value="Type IV pilus assembly ATPase PilB"/>
    <property type="match status" value="1"/>
</dbReference>
<dbReference type="GO" id="GO:0016887">
    <property type="term" value="F:ATP hydrolysis activity"/>
    <property type="evidence" value="ECO:0007669"/>
    <property type="project" value="TreeGrafter"/>
</dbReference>
<comment type="subcellular location">
    <subcellularLocation>
        <location evidence="3 16">Cell inner membrane</location>
    </subcellularLocation>
</comment>
<comment type="catalytic activity">
    <reaction evidence="15">
        <text>ATP + H2O + cellular proteinSide 1 = ADP + phosphate + cellular proteinSide 2.</text>
        <dbReference type="EC" id="7.4.2.8"/>
    </reaction>
</comment>
<dbReference type="Pfam" id="PF00437">
    <property type="entry name" value="T2SSE"/>
    <property type="match status" value="1"/>
</dbReference>
<keyword evidence="9 16" id="KW-0547">Nucleotide-binding</keyword>
<dbReference type="InterPro" id="IPR001482">
    <property type="entry name" value="T2SS/T4SS_dom"/>
</dbReference>
<dbReference type="PANTHER" id="PTHR30258:SF27">
    <property type="entry name" value="BACTERIOPHAGE ADSORPTION PROTEIN B-RELATED"/>
    <property type="match status" value="1"/>
</dbReference>
<evidence type="ECO:0000256" key="4">
    <source>
        <dbReference type="ARBA" id="ARBA00006611"/>
    </source>
</evidence>
<dbReference type="Proteomes" id="UP000622604">
    <property type="component" value="Unassembled WGS sequence"/>
</dbReference>
<evidence type="ECO:0000259" key="17">
    <source>
        <dbReference type="PROSITE" id="PS00662"/>
    </source>
</evidence>
<dbReference type="Pfam" id="PF22341">
    <property type="entry name" value="GSPE_N1E"/>
    <property type="match status" value="1"/>
</dbReference>
<evidence type="ECO:0000256" key="10">
    <source>
        <dbReference type="ARBA" id="ARBA00022833"/>
    </source>
</evidence>
<comment type="cofactor">
    <cofactor evidence="1">
        <name>Zn(2+)</name>
        <dbReference type="ChEBI" id="CHEBI:29105"/>
    </cofactor>
</comment>
<keyword evidence="8" id="KW-0479">Metal-binding</keyword>
<keyword evidence="13" id="KW-1278">Translocase</keyword>
<protein>
    <recommendedName>
        <fullName evidence="16">Type II secretion system protein E</fullName>
        <shortName evidence="16">T2SS protein E</shortName>
    </recommendedName>
    <alternativeName>
        <fullName evidence="16">Type II traffic warden ATPase</fullName>
    </alternativeName>
</protein>
<evidence type="ECO:0000256" key="7">
    <source>
        <dbReference type="ARBA" id="ARBA00022519"/>
    </source>
</evidence>
<dbReference type="AlphaFoldDB" id="A0A8H9IG61"/>
<dbReference type="PROSITE" id="PS00662">
    <property type="entry name" value="T2SP_E"/>
    <property type="match status" value="1"/>
</dbReference>
<dbReference type="CDD" id="cd01129">
    <property type="entry name" value="PulE-GspE-like"/>
    <property type="match status" value="1"/>
</dbReference>
<comment type="similarity">
    <text evidence="4 16">Belongs to the GSP E family.</text>
</comment>
<proteinExistence type="inferred from homology"/>
<keyword evidence="7" id="KW-0997">Cell inner membrane</keyword>
<reference evidence="18" key="1">
    <citation type="journal article" date="2014" name="Int. J. Syst. Evol. Microbiol.">
        <title>Complete genome sequence of Corynebacterium casei LMG S-19264T (=DSM 44701T), isolated from a smear-ripened cheese.</title>
        <authorList>
            <consortium name="US DOE Joint Genome Institute (JGI-PGF)"/>
            <person name="Walter F."/>
            <person name="Albersmeier A."/>
            <person name="Kalinowski J."/>
            <person name="Ruckert C."/>
        </authorList>
    </citation>
    <scope>NUCLEOTIDE SEQUENCE</scope>
    <source>
        <strain evidence="18">KCTC 32337</strain>
    </source>
</reference>
<evidence type="ECO:0000256" key="12">
    <source>
        <dbReference type="ARBA" id="ARBA00022927"/>
    </source>
</evidence>
<comment type="function">
    <text evidence="2 16">ATPase component of the type II secretion system required for the energy-dependent secretion of extracellular factors such as proteases and toxins from the periplasm. Acts as a molecular motor to provide the energy that is required for assembly of the pseudopilus and the extrusion of substrates generated in the cytoplasm.</text>
</comment>
<dbReference type="InterPro" id="IPR054757">
    <property type="entry name" value="GSPE_N1E"/>
</dbReference>
<keyword evidence="12 16" id="KW-0653">Protein transport</keyword>
<dbReference type="GO" id="GO:0008564">
    <property type="term" value="F:protein-exporting ATPase activity"/>
    <property type="evidence" value="ECO:0007669"/>
    <property type="project" value="UniProtKB-EC"/>
</dbReference>
<dbReference type="FunFam" id="3.30.450.90:FF:000001">
    <property type="entry name" value="Type II secretion system ATPase GspE"/>
    <property type="match status" value="1"/>
</dbReference>
<dbReference type="Gene3D" id="3.40.50.300">
    <property type="entry name" value="P-loop containing nucleotide triphosphate hydrolases"/>
    <property type="match status" value="1"/>
</dbReference>
<dbReference type="EMBL" id="BMZC01000013">
    <property type="protein sequence ID" value="GGZ76983.1"/>
    <property type="molecule type" value="Genomic_DNA"/>
</dbReference>
<evidence type="ECO:0000256" key="14">
    <source>
        <dbReference type="ARBA" id="ARBA00023136"/>
    </source>
</evidence>
<dbReference type="InterPro" id="IPR013369">
    <property type="entry name" value="T2SS_GspE"/>
</dbReference>
<dbReference type="PANTHER" id="PTHR30258">
    <property type="entry name" value="TYPE II SECRETION SYSTEM PROTEIN GSPE-RELATED"/>
    <property type="match status" value="1"/>
</dbReference>
<evidence type="ECO:0000313" key="19">
    <source>
        <dbReference type="Proteomes" id="UP000622604"/>
    </source>
</evidence>
<evidence type="ECO:0000256" key="13">
    <source>
        <dbReference type="ARBA" id="ARBA00022967"/>
    </source>
</evidence>
<dbReference type="GO" id="GO:0015627">
    <property type="term" value="C:type II protein secretion system complex"/>
    <property type="evidence" value="ECO:0007669"/>
    <property type="project" value="UniProtKB-UniRule"/>
</dbReference>
<dbReference type="SMART" id="SM00382">
    <property type="entry name" value="AAA"/>
    <property type="match status" value="1"/>
</dbReference>
<evidence type="ECO:0000256" key="1">
    <source>
        <dbReference type="ARBA" id="ARBA00001947"/>
    </source>
</evidence>
<comment type="caution">
    <text evidence="18">The sequence shown here is derived from an EMBL/GenBank/DDBJ whole genome shotgun (WGS) entry which is preliminary data.</text>
</comment>
<dbReference type="InterPro" id="IPR003593">
    <property type="entry name" value="AAA+_ATPase"/>
</dbReference>
<evidence type="ECO:0000256" key="2">
    <source>
        <dbReference type="ARBA" id="ARBA00003288"/>
    </source>
</evidence>
<dbReference type="GO" id="GO:0046872">
    <property type="term" value="F:metal ion binding"/>
    <property type="evidence" value="ECO:0007669"/>
    <property type="project" value="UniProtKB-KW"/>
</dbReference>
<dbReference type="GO" id="GO:0005524">
    <property type="term" value="F:ATP binding"/>
    <property type="evidence" value="ECO:0007669"/>
    <property type="project" value="UniProtKB-UniRule"/>
</dbReference>
<dbReference type="GO" id="GO:0015628">
    <property type="term" value="P:protein secretion by the type II secretion system"/>
    <property type="evidence" value="ECO:0007669"/>
    <property type="project" value="UniProtKB-UniRule"/>
</dbReference>
<dbReference type="Gene3D" id="3.30.450.90">
    <property type="match status" value="1"/>
</dbReference>